<evidence type="ECO:0000259" key="5">
    <source>
        <dbReference type="Pfam" id="PF20147"/>
    </source>
</evidence>
<evidence type="ECO:0000313" key="6">
    <source>
        <dbReference type="EMBL" id="KAL3668994.1"/>
    </source>
</evidence>
<evidence type="ECO:0000256" key="1">
    <source>
        <dbReference type="ARBA" id="ARBA00004340"/>
    </source>
</evidence>
<comment type="caution">
    <text evidence="6">The sequence shown here is derived from an EMBL/GenBank/DDBJ whole genome shotgun (WGS) entry which is preliminary data.</text>
</comment>
<dbReference type="GO" id="GO:0043657">
    <property type="term" value="C:host cell"/>
    <property type="evidence" value="ECO:0007669"/>
    <property type="project" value="UniProtKB-SubCell"/>
</dbReference>
<evidence type="ECO:0000313" key="7">
    <source>
        <dbReference type="Proteomes" id="UP001632037"/>
    </source>
</evidence>
<dbReference type="GO" id="GO:0005576">
    <property type="term" value="C:extracellular region"/>
    <property type="evidence" value="ECO:0007669"/>
    <property type="project" value="UniProtKB-SubCell"/>
</dbReference>
<organism evidence="6 7">
    <name type="scientific">Phytophthora oleae</name>
    <dbReference type="NCBI Taxonomy" id="2107226"/>
    <lineage>
        <taxon>Eukaryota</taxon>
        <taxon>Sar</taxon>
        <taxon>Stramenopiles</taxon>
        <taxon>Oomycota</taxon>
        <taxon>Peronosporomycetes</taxon>
        <taxon>Peronosporales</taxon>
        <taxon>Peronosporaceae</taxon>
        <taxon>Phytophthora</taxon>
    </lineage>
</organism>
<keyword evidence="3" id="KW-0964">Secreted</keyword>
<evidence type="ECO:0000256" key="4">
    <source>
        <dbReference type="SAM" id="MobiDB-lite"/>
    </source>
</evidence>
<feature type="domain" description="Crinkler effector protein N-terminal" evidence="5">
    <location>
        <begin position="3"/>
        <end position="69"/>
    </location>
</feature>
<dbReference type="Pfam" id="PF20147">
    <property type="entry name" value="Crinkler"/>
    <property type="match status" value="1"/>
</dbReference>
<dbReference type="AlphaFoldDB" id="A0ABD3FTP5"/>
<dbReference type="InterPro" id="IPR045379">
    <property type="entry name" value="Crinkler_N"/>
</dbReference>
<sequence>MTTFYCAVVGVTASAFPVEIDPGLSVGHLKDAIKEKKKNELKEVDANELQLFLAKRKTKEANKEEWLTQLDTLQGVSDTSVYKHLLFPDVRLRDIGLDSGDLDEVSREGIDAGNGSEIEL</sequence>
<comment type="subcellular location">
    <subcellularLocation>
        <location evidence="1">Host cell</location>
    </subcellularLocation>
    <subcellularLocation>
        <location evidence="2">Secreted</location>
    </subcellularLocation>
</comment>
<evidence type="ECO:0000256" key="3">
    <source>
        <dbReference type="ARBA" id="ARBA00022525"/>
    </source>
</evidence>
<dbReference type="Proteomes" id="UP001632037">
    <property type="component" value="Unassembled WGS sequence"/>
</dbReference>
<gene>
    <name evidence="6" type="ORF">V7S43_006282</name>
</gene>
<accession>A0ABD3FTP5</accession>
<feature type="region of interest" description="Disordered" evidence="4">
    <location>
        <begin position="100"/>
        <end position="120"/>
    </location>
</feature>
<protein>
    <recommendedName>
        <fullName evidence="5">Crinkler effector protein N-terminal domain-containing protein</fullName>
    </recommendedName>
</protein>
<keyword evidence="7" id="KW-1185">Reference proteome</keyword>
<reference evidence="6 7" key="1">
    <citation type="submission" date="2024-09" db="EMBL/GenBank/DDBJ databases">
        <title>Genome sequencing and assembly of Phytophthora oleae, isolate VK10A, causative agent of rot of olive drupes.</title>
        <authorList>
            <person name="Conti Taguali S."/>
            <person name="Riolo M."/>
            <person name="La Spada F."/>
            <person name="Cacciola S.O."/>
            <person name="Dionisio G."/>
        </authorList>
    </citation>
    <scope>NUCLEOTIDE SEQUENCE [LARGE SCALE GENOMIC DNA]</scope>
    <source>
        <strain evidence="6 7">VK10A</strain>
    </source>
</reference>
<name>A0ABD3FTP5_9STRA</name>
<proteinExistence type="predicted"/>
<dbReference type="EMBL" id="JBIMZQ010000010">
    <property type="protein sequence ID" value="KAL3668994.1"/>
    <property type="molecule type" value="Genomic_DNA"/>
</dbReference>
<evidence type="ECO:0000256" key="2">
    <source>
        <dbReference type="ARBA" id="ARBA00004613"/>
    </source>
</evidence>